<evidence type="ECO:0008006" key="3">
    <source>
        <dbReference type="Google" id="ProtNLM"/>
    </source>
</evidence>
<evidence type="ECO:0000313" key="1">
    <source>
        <dbReference type="EMBL" id="KGJ63884.1"/>
    </source>
</evidence>
<dbReference type="EMBL" id="ADOU02000008">
    <property type="protein sequence ID" value="KGJ63884.1"/>
    <property type="molecule type" value="Genomic_DNA"/>
</dbReference>
<protein>
    <recommendedName>
        <fullName evidence="3">Cthe-2314-like HEPN domain-containing protein</fullName>
    </recommendedName>
</protein>
<dbReference type="RefSeq" id="WP_028174635.1">
    <property type="nucleotide sequence ID" value="NZ_ADOU02000008.1"/>
</dbReference>
<dbReference type="Proteomes" id="UP000024900">
    <property type="component" value="Unassembled WGS sequence"/>
</dbReference>
<gene>
    <name evidence="1" type="ORF">BJA5080_05683</name>
</gene>
<name>A0A837C3F0_9BRAD</name>
<sequence>MAFLTPEQIKEIEEKRGTLLLKYNKMLLKLPFTRFQQEKAAEYFLHGFVRRLGTLVRCVDNVFALIPMDREHVPEKNVLHDAQINIQSFFANVYGCVDNLAWIWVYEKGLDRKIRRNSVGLRAKHTEVRSTLSVGFQDYLVKLDPWLDYIIEYRDALAHRIPLYVPPGGVPTQHVDAYNTLERGIQEALYVRGDPYEYERLSAEQNMLLVFQPLISHSVTETTARFAFHVQMVVDFLTVDERGNKMLDELGPARP</sequence>
<organism evidence="1 2">
    <name type="scientific">Bradyrhizobium diazoefficiens SEMIA 5080</name>
    <dbReference type="NCBI Taxonomy" id="754504"/>
    <lineage>
        <taxon>Bacteria</taxon>
        <taxon>Pseudomonadati</taxon>
        <taxon>Pseudomonadota</taxon>
        <taxon>Alphaproteobacteria</taxon>
        <taxon>Hyphomicrobiales</taxon>
        <taxon>Nitrobacteraceae</taxon>
        <taxon>Bradyrhizobium</taxon>
    </lineage>
</organism>
<accession>A0A837C3F0</accession>
<dbReference type="AlphaFoldDB" id="A0A837C3F0"/>
<reference evidence="1 2" key="1">
    <citation type="journal article" date="2014" name="BMC Genomics">
        <title>Comparative genomics of Bradyrhizobium japonicum CPAC 15 and Bradyrhizobium diazoefficiens CPAC 7: elite model strains for understanding symbiotic performance with soybean.</title>
        <authorList>
            <person name="Siqueira A.F."/>
            <person name="Ormeno-Orrillo E."/>
            <person name="Souza R.C."/>
            <person name="Rodrigues E.P."/>
            <person name="Almeida L.G."/>
            <person name="Barcellos F.G."/>
            <person name="Batista J.S."/>
            <person name="Nakatami A.S."/>
            <person name="Martinez-Romero E."/>
            <person name="Vasconcelos A.T."/>
            <person name="Hungria M."/>
        </authorList>
    </citation>
    <scope>NUCLEOTIDE SEQUENCE [LARGE SCALE GENOMIC DNA]</scope>
    <source>
        <strain evidence="1 2">SEMIA 5080</strain>
    </source>
</reference>
<proteinExistence type="predicted"/>
<comment type="caution">
    <text evidence="1">The sequence shown here is derived from an EMBL/GenBank/DDBJ whole genome shotgun (WGS) entry which is preliminary data.</text>
</comment>
<evidence type="ECO:0000313" key="2">
    <source>
        <dbReference type="Proteomes" id="UP000024900"/>
    </source>
</evidence>